<dbReference type="GO" id="GO:0016042">
    <property type="term" value="P:lipid catabolic process"/>
    <property type="evidence" value="ECO:0007669"/>
    <property type="project" value="TreeGrafter"/>
</dbReference>
<dbReference type="GO" id="GO:0016298">
    <property type="term" value="F:lipase activity"/>
    <property type="evidence" value="ECO:0007669"/>
    <property type="project" value="InterPro"/>
</dbReference>
<dbReference type="InterPro" id="IPR013818">
    <property type="entry name" value="Lipase"/>
</dbReference>
<dbReference type="EMBL" id="NCKU01000873">
    <property type="protein sequence ID" value="RWS13825.1"/>
    <property type="molecule type" value="Genomic_DNA"/>
</dbReference>
<protein>
    <submittedName>
        <fullName evidence="7">Epithelial chloride channel protein-like protein</fullName>
    </submittedName>
</protein>
<comment type="subcellular location">
    <subcellularLocation>
        <location evidence="1">Secreted</location>
    </subcellularLocation>
</comment>
<dbReference type="Proteomes" id="UP000285301">
    <property type="component" value="Unassembled WGS sequence"/>
</dbReference>
<dbReference type="PRINTS" id="PR00821">
    <property type="entry name" value="TAGLIPASE"/>
</dbReference>
<dbReference type="InterPro" id="IPR029058">
    <property type="entry name" value="AB_hydrolase_fold"/>
</dbReference>
<sequence length="873" mass="98180">MYLISTIAFLFLYQSNFIISNEIEQLYDVDRNCAVRGVQFRTWLKNFNEIEIGRIADHSPKKVRVYIHGHLTQRVGSDIRDATFKCSPAIDAIVLANWTTAKALPRYNYDTIRMNVEFASKCVAVKLYLLDRNGTIDYELVGHGMGAHIAGMTARIFKIHSKRVIKAITGLDPVGRVFNDHKSLSLQCTDSRVVSVIHTNTAVYGSKHKICENDLYPNGGERQPDCENVLERDICSHRKARQIYIEKLCDDEPKNVVDHKKILPRFVLCIDISGSMKGERIKMAKKAAVDLISQLPSNFHLGISTFGTYSQQVYPLTELVNEENRKQLILAVSQLSAEGWTNIGAGLRESREMLLKSLNIEGCTTIILLSDGEDNYNPLATKREVEKLKAKCIRIVGVAIGKEAASILEEIAAQTEGSVFDVESTENVELFAKFRRSLFDSVEVNLKPDERPINLPEKIVALESEETKSIAYFIDTSVGVNTSFSAISGNWDKLNAILTSPSNSSYTLRDPINIYGFQQLEKRMDIDRAEAGKWTITLHNVAPDSYRKRRDLSKNLAALISVRTFPKDNKNKEAIRLDARLSNHTLEYPNQIFVFAELRMGHYPIIKANVYATVENLNQTISLYDNGAFPDQYADDGIYAASILKLNRVGRHSVKVTARNDNETKIVFNSINYLDESWNNCSTVNCNASGNFERETNVGSLKLLSYEGQQLIPINSVNDLRVIASGEKKRQVTLVWTVPGSLAFNIYPTHFDLRVFTNGTDFEKQFKIDENHIVSGTYDYSGSLPEASKKITIQMPKKVWDAGYVSDGNQPYFKLAFALKSYRNETSSAISNLANVILLKSENSQNSNSNGYVSKSNFVTQLILTLIVAFLFV</sequence>
<dbReference type="Pfam" id="PF00151">
    <property type="entry name" value="Lipase"/>
    <property type="match status" value="1"/>
</dbReference>
<evidence type="ECO:0000256" key="1">
    <source>
        <dbReference type="ARBA" id="ARBA00004613"/>
    </source>
</evidence>
<keyword evidence="5" id="KW-0732">Signal</keyword>
<dbReference type="AlphaFoldDB" id="A0A3S3QTS0"/>
<evidence type="ECO:0000256" key="3">
    <source>
        <dbReference type="ARBA" id="ARBA00022525"/>
    </source>
</evidence>
<evidence type="ECO:0000313" key="8">
    <source>
        <dbReference type="Proteomes" id="UP000285301"/>
    </source>
</evidence>
<organism evidence="7 8">
    <name type="scientific">Dinothrombium tinctorium</name>
    <dbReference type="NCBI Taxonomy" id="1965070"/>
    <lineage>
        <taxon>Eukaryota</taxon>
        <taxon>Metazoa</taxon>
        <taxon>Ecdysozoa</taxon>
        <taxon>Arthropoda</taxon>
        <taxon>Chelicerata</taxon>
        <taxon>Arachnida</taxon>
        <taxon>Acari</taxon>
        <taxon>Acariformes</taxon>
        <taxon>Trombidiformes</taxon>
        <taxon>Prostigmata</taxon>
        <taxon>Anystina</taxon>
        <taxon>Parasitengona</taxon>
        <taxon>Trombidioidea</taxon>
        <taxon>Trombidiidae</taxon>
        <taxon>Dinothrombium</taxon>
    </lineage>
</organism>
<proteinExistence type="inferred from homology"/>
<dbReference type="InterPro" id="IPR002035">
    <property type="entry name" value="VWF_A"/>
</dbReference>
<dbReference type="PANTHER" id="PTHR11610">
    <property type="entry name" value="LIPASE"/>
    <property type="match status" value="1"/>
</dbReference>
<feature type="chain" id="PRO_5018678684" evidence="5">
    <location>
        <begin position="21"/>
        <end position="873"/>
    </location>
</feature>
<feature type="domain" description="VWFA" evidence="6">
    <location>
        <begin position="265"/>
        <end position="442"/>
    </location>
</feature>
<evidence type="ECO:0000313" key="7">
    <source>
        <dbReference type="EMBL" id="RWS13825.1"/>
    </source>
</evidence>
<dbReference type="Pfam" id="PF00092">
    <property type="entry name" value="VWA"/>
    <property type="match status" value="1"/>
</dbReference>
<dbReference type="InterPro" id="IPR000734">
    <property type="entry name" value="TAG_lipase"/>
</dbReference>
<comment type="caution">
    <text evidence="7">The sequence shown here is derived from an EMBL/GenBank/DDBJ whole genome shotgun (WGS) entry which is preliminary data.</text>
</comment>
<dbReference type="CDD" id="cd00198">
    <property type="entry name" value="vWFA"/>
    <property type="match status" value="1"/>
</dbReference>
<dbReference type="InterPro" id="IPR036465">
    <property type="entry name" value="vWFA_dom_sf"/>
</dbReference>
<evidence type="ECO:0000256" key="2">
    <source>
        <dbReference type="ARBA" id="ARBA00010701"/>
    </source>
</evidence>
<keyword evidence="3" id="KW-0964">Secreted</keyword>
<keyword evidence="8" id="KW-1185">Reference proteome</keyword>
<name>A0A3S3QTS0_9ACAR</name>
<dbReference type="Gene3D" id="3.40.50.1820">
    <property type="entry name" value="alpha/beta hydrolase"/>
    <property type="match status" value="1"/>
</dbReference>
<dbReference type="SMART" id="SM00327">
    <property type="entry name" value="VWA"/>
    <property type="match status" value="1"/>
</dbReference>
<comment type="similarity">
    <text evidence="2 4">Belongs to the AB hydrolase superfamily. Lipase family.</text>
</comment>
<accession>A0A3S3QTS0</accession>
<feature type="signal peptide" evidence="5">
    <location>
        <begin position="1"/>
        <end position="20"/>
    </location>
</feature>
<reference evidence="7 8" key="1">
    <citation type="journal article" date="2018" name="Gigascience">
        <title>Genomes of trombidid mites reveal novel predicted allergens and laterally-transferred genes associated with secondary metabolism.</title>
        <authorList>
            <person name="Dong X."/>
            <person name="Chaisiri K."/>
            <person name="Xia D."/>
            <person name="Armstrong S.D."/>
            <person name="Fang Y."/>
            <person name="Donnelly M.J."/>
            <person name="Kadowaki T."/>
            <person name="McGarry J.W."/>
            <person name="Darby A.C."/>
            <person name="Makepeace B.L."/>
        </authorList>
    </citation>
    <scope>NUCLEOTIDE SEQUENCE [LARGE SCALE GENOMIC DNA]</scope>
    <source>
        <strain evidence="7">UoL-WK</strain>
    </source>
</reference>
<evidence type="ECO:0000259" key="6">
    <source>
        <dbReference type="PROSITE" id="PS50234"/>
    </source>
</evidence>
<dbReference type="PROSITE" id="PS50234">
    <property type="entry name" value="VWFA"/>
    <property type="match status" value="1"/>
</dbReference>
<dbReference type="Gene3D" id="3.40.50.410">
    <property type="entry name" value="von Willebrand factor, type A domain"/>
    <property type="match status" value="1"/>
</dbReference>
<dbReference type="OrthoDB" id="687730at2759"/>
<dbReference type="GO" id="GO:0005615">
    <property type="term" value="C:extracellular space"/>
    <property type="evidence" value="ECO:0007669"/>
    <property type="project" value="TreeGrafter"/>
</dbReference>
<dbReference type="SUPFAM" id="SSF53300">
    <property type="entry name" value="vWA-like"/>
    <property type="match status" value="1"/>
</dbReference>
<gene>
    <name evidence="7" type="ORF">B4U79_08596</name>
</gene>
<dbReference type="GO" id="GO:0032991">
    <property type="term" value="C:protein-containing complex"/>
    <property type="evidence" value="ECO:0007669"/>
    <property type="project" value="UniProtKB-ARBA"/>
</dbReference>
<evidence type="ECO:0000256" key="4">
    <source>
        <dbReference type="RuleBase" id="RU004262"/>
    </source>
</evidence>
<evidence type="ECO:0000256" key="5">
    <source>
        <dbReference type="SAM" id="SignalP"/>
    </source>
</evidence>
<dbReference type="SUPFAM" id="SSF53474">
    <property type="entry name" value="alpha/beta-Hydrolases"/>
    <property type="match status" value="1"/>
</dbReference>